<evidence type="ECO:0000259" key="4">
    <source>
        <dbReference type="PROSITE" id="PS01124"/>
    </source>
</evidence>
<evidence type="ECO:0000313" key="5">
    <source>
        <dbReference type="EMBL" id="KXV01840.1"/>
    </source>
</evidence>
<feature type="domain" description="HTH araC/xylS-type" evidence="4">
    <location>
        <begin position="164"/>
        <end position="261"/>
    </location>
</feature>
<dbReference type="GO" id="GO:0003700">
    <property type="term" value="F:DNA-binding transcription factor activity"/>
    <property type="evidence" value="ECO:0007669"/>
    <property type="project" value="InterPro"/>
</dbReference>
<dbReference type="SMART" id="SM00342">
    <property type="entry name" value="HTH_ARAC"/>
    <property type="match status" value="1"/>
</dbReference>
<gene>
    <name evidence="5" type="ORF">AD929_05170</name>
</gene>
<protein>
    <submittedName>
        <fullName evidence="5">AraC family transcriptional regulator</fullName>
    </submittedName>
</protein>
<reference evidence="5 6" key="1">
    <citation type="submission" date="2015-06" db="EMBL/GenBank/DDBJ databases">
        <title>Improved classification and identification of acetic acid bacteria using matrix-assisted laser desorption/ionization time-of-flight mass spectrometry; Gluconobacter nephelii and Gluconobacter uchimurae are later heterotypic synonyms of Gluconobacter japonicus and Gluconobacter oxydans, respectively.</title>
        <authorList>
            <person name="Li L."/>
            <person name="Cleenwerck I."/>
            <person name="De Vuyst L."/>
            <person name="Vandamme P."/>
        </authorList>
    </citation>
    <scope>NUCLEOTIDE SEQUENCE [LARGE SCALE GENOMIC DNA]</scope>
    <source>
        <strain evidence="5 6">LMG 1764</strain>
    </source>
</reference>
<dbReference type="InterPro" id="IPR009057">
    <property type="entry name" value="Homeodomain-like_sf"/>
</dbReference>
<dbReference type="SUPFAM" id="SSF51182">
    <property type="entry name" value="RmlC-like cupins"/>
    <property type="match status" value="1"/>
</dbReference>
<evidence type="ECO:0000256" key="1">
    <source>
        <dbReference type="ARBA" id="ARBA00023015"/>
    </source>
</evidence>
<dbReference type="Proteomes" id="UP000075573">
    <property type="component" value="Unassembled WGS sequence"/>
</dbReference>
<dbReference type="PROSITE" id="PS01124">
    <property type="entry name" value="HTH_ARAC_FAMILY_2"/>
    <property type="match status" value="1"/>
</dbReference>
<evidence type="ECO:0000256" key="2">
    <source>
        <dbReference type="ARBA" id="ARBA00023125"/>
    </source>
</evidence>
<dbReference type="PANTHER" id="PTHR11019">
    <property type="entry name" value="HTH-TYPE TRANSCRIPTIONAL REGULATOR NIMR"/>
    <property type="match status" value="1"/>
</dbReference>
<dbReference type="InterPro" id="IPR011051">
    <property type="entry name" value="RmlC_Cupin_sf"/>
</dbReference>
<evidence type="ECO:0000313" key="6">
    <source>
        <dbReference type="Proteomes" id="UP000075573"/>
    </source>
</evidence>
<dbReference type="Pfam" id="PF12833">
    <property type="entry name" value="HTH_18"/>
    <property type="match status" value="1"/>
</dbReference>
<dbReference type="PANTHER" id="PTHR11019:SF159">
    <property type="entry name" value="TRANSCRIPTIONAL REGULATOR-RELATED"/>
    <property type="match status" value="1"/>
</dbReference>
<organism evidence="5 6">
    <name type="scientific">Gluconobacter potus</name>
    <dbReference type="NCBI Taxonomy" id="2724927"/>
    <lineage>
        <taxon>Bacteria</taxon>
        <taxon>Pseudomonadati</taxon>
        <taxon>Pseudomonadota</taxon>
        <taxon>Alphaproteobacteria</taxon>
        <taxon>Acetobacterales</taxon>
        <taxon>Acetobacteraceae</taxon>
        <taxon>Gluconobacter</taxon>
    </lineage>
</organism>
<dbReference type="InterPro" id="IPR018060">
    <property type="entry name" value="HTH_AraC"/>
</dbReference>
<proteinExistence type="predicted"/>
<keyword evidence="3" id="KW-0804">Transcription</keyword>
<evidence type="ECO:0000256" key="3">
    <source>
        <dbReference type="ARBA" id="ARBA00023163"/>
    </source>
</evidence>
<dbReference type="EMBL" id="LHZB01000106">
    <property type="protein sequence ID" value="KXV01840.1"/>
    <property type="molecule type" value="Genomic_DNA"/>
</dbReference>
<keyword evidence="1" id="KW-0805">Transcription regulation</keyword>
<dbReference type="SUPFAM" id="SSF46689">
    <property type="entry name" value="Homeodomain-like"/>
    <property type="match status" value="1"/>
</dbReference>
<dbReference type="CDD" id="cd06124">
    <property type="entry name" value="cupin_NimR-like_N"/>
    <property type="match status" value="1"/>
</dbReference>
<sequence>MCANSFMTPAAADRPDAGTPWLLGGHMKQDTRRIAERHAHERGQIFGIESGVMAIRTEHAYWLIGPGQCLWLPPHIPHEARSHGAVAGWSLYVSTAKCSGLPKDPFLAGGTRLLTALADRLSHDADETRWDTHISRLAECFWHEFLAAPRASVSLPFPKSEQLCRVANTLSDNPADPREQKDWAELAAMSLRSFVRHFTLETGLPFSVWRQRLRILNAQEKLARGESVASVALDVGYESFGAFAMAFRKNTGYRPSDYARLCRTA</sequence>
<name>A0A149QX13_9PROT</name>
<dbReference type="GO" id="GO:0043565">
    <property type="term" value="F:sequence-specific DNA binding"/>
    <property type="evidence" value="ECO:0007669"/>
    <property type="project" value="InterPro"/>
</dbReference>
<dbReference type="Pfam" id="PF02311">
    <property type="entry name" value="AraC_binding"/>
    <property type="match status" value="1"/>
</dbReference>
<dbReference type="InterPro" id="IPR003313">
    <property type="entry name" value="AraC-bd"/>
</dbReference>
<accession>A0A149QX13</accession>
<keyword evidence="2" id="KW-0238">DNA-binding</keyword>
<dbReference type="AlphaFoldDB" id="A0A149QX13"/>
<dbReference type="Gene3D" id="1.10.10.60">
    <property type="entry name" value="Homeodomain-like"/>
    <property type="match status" value="1"/>
</dbReference>
<comment type="caution">
    <text evidence="5">The sequence shown here is derived from an EMBL/GenBank/DDBJ whole genome shotgun (WGS) entry which is preliminary data.</text>
</comment>
<dbReference type="PATRIC" id="fig|442.7.peg.811"/>